<sequence>MYSSESCRFTGGGYSAVMAPPRHRKSNSKARPTRHFVPRRAFRCSHAVKLVLLLLYLTLPIIIREAAAAETEGSGSGTNSKAGADTVWREGYVGDGTTHEQLGQRHWPPVEFTQYRGYANYSRDLTSTHKALNPFYKMMHFIFRISISDMPPGYVALTDNNKLALGPKVRQNDWAALLHSYWFLLLFVIFLLTFIIFIPFIGVCYCCFCCCLRCKQYSRSKKRPWRLVCGICLALMVLFLILGLIVAFVANKFLDRAFEDTKLTMRRSSEDTCTFLKEVADHIYHLMVYNYQEMEAHLDEHLNNAHNHIFLDLGDTSESNALAEMERIFHNMPKAYKLMVQVDALEKEIILLGSQLRDGLRGQKRNLIYAAYALCHLPKCYRWNHENGVMLYGTAKCLHMDKVPNTTTYSEAIKKIIEDEFYKIPLNGVVRLNRIKQMILKQMRLIVPPILRSIRRGRIMMLDEATGLRDMIDSLISDIHLNTLRTTKTFEDVYEKFGHDRKAINIVICVLLFSIVVVLTSALICGFFGPKRTMPGPSKPCSKGMAASCLLIAIILIFCAFSFITLVGLFYMMIGLITYSTACAPLRDDSALNIFRELDPVIDLSRYKSRNMEEKATLSASNAIRACQADESIFDLLRAKKIYNIEDLLNMEIFLDGNEETPVFTDDLSTLYLFTEEEKLELNEMRDSNLSRYHSTMYSDVLCTKYTHKEMELMRDETERFGIELNVRHWESMPACLAYYMSFSDLKRYNEYLLIPMRKDVAKLLALVKEIDKLILYDNNNFNKGFKILMDAAQRSEDFIRNKGEDYINNLAHNLTISVNEQLQEYIDRLIYEANTNVGHCQPLAYIYHQGVSLLCARLVDPINAFWLATLFCCLLLLPILPVAHCLMCMYLKIYPSPIVAQLAAAEAARCPVCIAPPVRSAWRNDNRGRAGHTLPEELDRPIQVVAVRDEAMPSSKRKRE</sequence>
<keyword evidence="3 7" id="KW-0812">Transmembrane</keyword>
<feature type="transmembrane region" description="Helical" evidence="7">
    <location>
        <begin position="865"/>
        <end position="892"/>
    </location>
</feature>
<evidence type="ECO:0000256" key="4">
    <source>
        <dbReference type="ARBA" id="ARBA00022989"/>
    </source>
</evidence>
<evidence type="ECO:0000256" key="3">
    <source>
        <dbReference type="ARBA" id="ARBA00022692"/>
    </source>
</evidence>
<feature type="transmembrane region" description="Helical" evidence="7">
    <location>
        <begin position="224"/>
        <end position="250"/>
    </location>
</feature>
<feature type="transmembrane region" description="Helical" evidence="7">
    <location>
        <begin position="503"/>
        <end position="528"/>
    </location>
</feature>
<evidence type="ECO:0000313" key="9">
    <source>
        <dbReference type="Proteomes" id="UP001500889"/>
    </source>
</evidence>
<name>A0AAU9GF37_DROMD</name>
<gene>
    <name evidence="8" type="ORF">DMAD_04940</name>
</gene>
<feature type="transmembrane region" description="Helical" evidence="7">
    <location>
        <begin position="181"/>
        <end position="212"/>
    </location>
</feature>
<comment type="similarity">
    <text evidence="2">Belongs to the prominin family.</text>
</comment>
<keyword evidence="9" id="KW-1185">Reference proteome</keyword>
<dbReference type="Pfam" id="PF05478">
    <property type="entry name" value="Prominin"/>
    <property type="match status" value="1"/>
</dbReference>
<dbReference type="EMBL" id="AP029267">
    <property type="protein sequence ID" value="BFG06426.1"/>
    <property type="molecule type" value="Genomic_DNA"/>
</dbReference>
<evidence type="ECO:0000256" key="6">
    <source>
        <dbReference type="ARBA" id="ARBA00023180"/>
    </source>
</evidence>
<dbReference type="PANTHER" id="PTHR22730:SF1">
    <property type="entry name" value="PROMININ-LIKE PROTEIN"/>
    <property type="match status" value="1"/>
</dbReference>
<proteinExistence type="inferred from homology"/>
<evidence type="ECO:0000313" key="8">
    <source>
        <dbReference type="EMBL" id="BFG06426.1"/>
    </source>
</evidence>
<protein>
    <submittedName>
        <fullName evidence="8">Prominin-like protein</fullName>
    </submittedName>
</protein>
<dbReference type="GO" id="GO:0016020">
    <property type="term" value="C:membrane"/>
    <property type="evidence" value="ECO:0007669"/>
    <property type="project" value="UniProtKB-SubCell"/>
</dbReference>
<reference evidence="8 9" key="1">
    <citation type="submission" date="2024-02" db="EMBL/GenBank/DDBJ databases">
        <title>A chromosome-level genome assembly of Drosophila madeirensis, a fruit fly species endemic to Madeira island.</title>
        <authorList>
            <person name="Tomihara K."/>
            <person name="Llopart A."/>
            <person name="Yamamoto D."/>
        </authorList>
    </citation>
    <scope>NUCLEOTIDE SEQUENCE [LARGE SCALE GENOMIC DNA]</scope>
    <source>
        <strain evidence="8 9">RF1</strain>
    </source>
</reference>
<dbReference type="PANTHER" id="PTHR22730">
    <property type="entry name" value="PROMININ PROM PROTEIN"/>
    <property type="match status" value="1"/>
</dbReference>
<feature type="transmembrane region" description="Helical" evidence="7">
    <location>
        <begin position="549"/>
        <end position="574"/>
    </location>
</feature>
<evidence type="ECO:0000256" key="7">
    <source>
        <dbReference type="SAM" id="Phobius"/>
    </source>
</evidence>
<keyword evidence="5 7" id="KW-0472">Membrane</keyword>
<feature type="transmembrane region" description="Helical" evidence="7">
    <location>
        <begin position="41"/>
        <end position="63"/>
    </location>
</feature>
<dbReference type="Proteomes" id="UP001500889">
    <property type="component" value="Chromosome E"/>
</dbReference>
<comment type="subcellular location">
    <subcellularLocation>
        <location evidence="1">Membrane</location>
        <topology evidence="1">Multi-pass membrane protein</topology>
    </subcellularLocation>
</comment>
<evidence type="ECO:0000256" key="5">
    <source>
        <dbReference type="ARBA" id="ARBA00023136"/>
    </source>
</evidence>
<keyword evidence="4 7" id="KW-1133">Transmembrane helix</keyword>
<organism evidence="8 9">
    <name type="scientific">Drosophila madeirensis</name>
    <name type="common">Fruit fly</name>
    <dbReference type="NCBI Taxonomy" id="30013"/>
    <lineage>
        <taxon>Eukaryota</taxon>
        <taxon>Metazoa</taxon>
        <taxon>Ecdysozoa</taxon>
        <taxon>Arthropoda</taxon>
        <taxon>Hexapoda</taxon>
        <taxon>Insecta</taxon>
        <taxon>Pterygota</taxon>
        <taxon>Neoptera</taxon>
        <taxon>Endopterygota</taxon>
        <taxon>Diptera</taxon>
        <taxon>Brachycera</taxon>
        <taxon>Muscomorpha</taxon>
        <taxon>Ephydroidea</taxon>
        <taxon>Drosophilidae</taxon>
        <taxon>Drosophila</taxon>
        <taxon>Sophophora</taxon>
    </lineage>
</organism>
<accession>A0AAU9GF37</accession>
<keyword evidence="6" id="KW-0325">Glycoprotein</keyword>
<dbReference type="InterPro" id="IPR008795">
    <property type="entry name" value="Prominin"/>
</dbReference>
<dbReference type="AlphaFoldDB" id="A0AAU9GF37"/>
<evidence type="ECO:0000256" key="1">
    <source>
        <dbReference type="ARBA" id="ARBA00004141"/>
    </source>
</evidence>
<evidence type="ECO:0000256" key="2">
    <source>
        <dbReference type="ARBA" id="ARBA00006058"/>
    </source>
</evidence>